<dbReference type="AlphaFoldDB" id="A0A1Q5UA34"/>
<dbReference type="OrthoDB" id="60033at2759"/>
<keyword evidence="3" id="KW-1185">Reference proteome</keyword>
<dbReference type="STRING" id="1316194.A0A1Q5UA34"/>
<proteinExistence type="predicted"/>
<dbReference type="EMBL" id="MNBE01000541">
    <property type="protein sequence ID" value="OKP09339.1"/>
    <property type="molecule type" value="Genomic_DNA"/>
</dbReference>
<name>A0A1Q5UA34_9EURO</name>
<sequence>MDGMVSHRPGLNGKGSVFWFTARFGRIDLARLNKKLAASQTHALAKVMRKMREIVLHKHIVLVEHSLVNNTVMLKLLQTLGLSPLM</sequence>
<gene>
    <name evidence="2" type="ORF">PENSUB_5311</name>
    <name evidence="1" type="ORF">PENSUB_5317</name>
</gene>
<comment type="caution">
    <text evidence="1">The sequence shown here is derived from an EMBL/GenBank/DDBJ whole genome shotgun (WGS) entry which is preliminary data.</text>
</comment>
<organism evidence="1 3">
    <name type="scientific">Penicillium subrubescens</name>
    <dbReference type="NCBI Taxonomy" id="1316194"/>
    <lineage>
        <taxon>Eukaryota</taxon>
        <taxon>Fungi</taxon>
        <taxon>Dikarya</taxon>
        <taxon>Ascomycota</taxon>
        <taxon>Pezizomycotina</taxon>
        <taxon>Eurotiomycetes</taxon>
        <taxon>Eurotiomycetidae</taxon>
        <taxon>Eurotiales</taxon>
        <taxon>Aspergillaceae</taxon>
        <taxon>Penicillium</taxon>
    </lineage>
</organism>
<reference evidence="1 3" key="1">
    <citation type="submission" date="2016-10" db="EMBL/GenBank/DDBJ databases">
        <title>Genome sequence of the ascomycete fungus Penicillium subrubescens.</title>
        <authorList>
            <person name="De Vries R.P."/>
            <person name="Peng M."/>
            <person name="Dilokpimol A."/>
            <person name="Hilden K."/>
            <person name="Makela M.R."/>
            <person name="Grigoriev I."/>
            <person name="Riley R."/>
            <person name="Granchi Z."/>
        </authorList>
    </citation>
    <scope>NUCLEOTIDE SEQUENCE [LARGE SCALE GENOMIC DNA]</scope>
    <source>
        <strain evidence="1 3">CBS 132785</strain>
    </source>
</reference>
<evidence type="ECO:0000313" key="2">
    <source>
        <dbReference type="EMBL" id="OKP09339.1"/>
    </source>
</evidence>
<evidence type="ECO:0000313" key="1">
    <source>
        <dbReference type="EMBL" id="OKP09333.1"/>
    </source>
</evidence>
<protein>
    <submittedName>
        <fullName evidence="1">Two-component system protein A</fullName>
    </submittedName>
</protein>
<dbReference type="EMBL" id="MNBE01000542">
    <property type="protein sequence ID" value="OKP09333.1"/>
    <property type="molecule type" value="Genomic_DNA"/>
</dbReference>
<accession>A0A1Q5UA34</accession>
<dbReference type="Proteomes" id="UP000186955">
    <property type="component" value="Unassembled WGS sequence"/>
</dbReference>
<evidence type="ECO:0000313" key="3">
    <source>
        <dbReference type="Proteomes" id="UP000186955"/>
    </source>
</evidence>